<dbReference type="Gene3D" id="3.40.1360.10">
    <property type="match status" value="1"/>
</dbReference>
<organism evidence="3 4">
    <name type="scientific">Funneliformis geosporum</name>
    <dbReference type="NCBI Taxonomy" id="1117311"/>
    <lineage>
        <taxon>Eukaryota</taxon>
        <taxon>Fungi</taxon>
        <taxon>Fungi incertae sedis</taxon>
        <taxon>Mucoromycota</taxon>
        <taxon>Glomeromycotina</taxon>
        <taxon>Glomeromycetes</taxon>
        <taxon>Glomerales</taxon>
        <taxon>Glomeraceae</taxon>
        <taxon>Funneliformis</taxon>
    </lineage>
</organism>
<feature type="coiled-coil region" evidence="1">
    <location>
        <begin position="177"/>
        <end position="221"/>
    </location>
</feature>
<dbReference type="PANTHER" id="PTHR30313">
    <property type="entry name" value="DNA PRIMASE"/>
    <property type="match status" value="1"/>
</dbReference>
<dbReference type="PROSITE" id="PS50880">
    <property type="entry name" value="TOPRIM"/>
    <property type="match status" value="1"/>
</dbReference>
<dbReference type="AlphaFoldDB" id="A0A9W4T4I5"/>
<evidence type="ECO:0000313" key="3">
    <source>
        <dbReference type="EMBL" id="CAI2194128.1"/>
    </source>
</evidence>
<dbReference type="Proteomes" id="UP001153678">
    <property type="component" value="Unassembled WGS sequence"/>
</dbReference>
<dbReference type="SUPFAM" id="SSF88946">
    <property type="entry name" value="Sigma2 domain of RNA polymerase sigma factors"/>
    <property type="match status" value="1"/>
</dbReference>
<dbReference type="InterPro" id="IPR037068">
    <property type="entry name" value="DNA_primase_core_N_sf"/>
</dbReference>
<accession>A0A9W4T4I5</accession>
<dbReference type="GO" id="GO:0006269">
    <property type="term" value="P:DNA replication, synthesis of primer"/>
    <property type="evidence" value="ECO:0007669"/>
    <property type="project" value="TreeGrafter"/>
</dbReference>
<dbReference type="EMBL" id="CAMKVN010010482">
    <property type="protein sequence ID" value="CAI2194128.1"/>
    <property type="molecule type" value="Genomic_DNA"/>
</dbReference>
<dbReference type="GO" id="GO:0003700">
    <property type="term" value="F:DNA-binding transcription factor activity"/>
    <property type="evidence" value="ECO:0007669"/>
    <property type="project" value="InterPro"/>
</dbReference>
<dbReference type="SMART" id="SM00493">
    <property type="entry name" value="TOPRIM"/>
    <property type="match status" value="1"/>
</dbReference>
<evidence type="ECO:0000313" key="4">
    <source>
        <dbReference type="Proteomes" id="UP001153678"/>
    </source>
</evidence>
<proteinExistence type="predicted"/>
<dbReference type="InterPro" id="IPR034151">
    <property type="entry name" value="TOPRIM_DnaG_bac"/>
</dbReference>
<evidence type="ECO:0000256" key="1">
    <source>
        <dbReference type="SAM" id="Coils"/>
    </source>
</evidence>
<reference evidence="3" key="1">
    <citation type="submission" date="2022-08" db="EMBL/GenBank/DDBJ databases">
        <authorList>
            <person name="Kallberg Y."/>
            <person name="Tangrot J."/>
            <person name="Rosling A."/>
        </authorList>
    </citation>
    <scope>NUCLEOTIDE SEQUENCE</scope>
    <source>
        <strain evidence="3">Wild A</strain>
    </source>
</reference>
<name>A0A9W4T4I5_9GLOM</name>
<dbReference type="Pfam" id="PF13155">
    <property type="entry name" value="Toprim_2"/>
    <property type="match status" value="1"/>
</dbReference>
<dbReference type="SUPFAM" id="SSF56731">
    <property type="entry name" value="DNA primase core"/>
    <property type="match status" value="1"/>
</dbReference>
<dbReference type="OrthoDB" id="10047023at2759"/>
<dbReference type="PANTHER" id="PTHR30313:SF2">
    <property type="entry name" value="DNA PRIMASE"/>
    <property type="match status" value="1"/>
</dbReference>
<dbReference type="CDD" id="cd03364">
    <property type="entry name" value="TOPRIM_DnaG_primases"/>
    <property type="match status" value="1"/>
</dbReference>
<dbReference type="InterPro" id="IPR006171">
    <property type="entry name" value="TOPRIM_dom"/>
</dbReference>
<feature type="domain" description="Toprim" evidence="2">
    <location>
        <begin position="28"/>
        <end position="111"/>
    </location>
</feature>
<comment type="caution">
    <text evidence="3">The sequence shown here is derived from an EMBL/GenBank/DDBJ whole genome shotgun (WGS) entry which is preliminary data.</text>
</comment>
<feature type="non-terminal residue" evidence="3">
    <location>
        <position position="526"/>
    </location>
</feature>
<sequence>YKYLPSYQYYQKSSLLYNYPTVKKNRTEECYLVEGFFDVISLHKLGVENCLALLGTNLSEAQTKLLIELKKRIILFLDSDKAGQEATVNAAVKLLLKEVDCEVIKSNYEGDPDEICQQQNKEKVGNNPQRISRFVSEIAEVFRKFKPSIYDFLIAKISSLVELVEAAKPVVTIFSAINSLEKKIKEKERNIKNKKAVAEDIKKLKIELKKKEKELKKMGEKKVIEGGKATRFLLHYNKHFVQYLAKGYSSFNRKIDPEELVSEGISSLPKAIENQFINQGSENKEKKNVVYYDDSSYRNDDKESKSYSLLETLHDEENVELTAEQIRHRDTVIQTNNLINTLEDREAILLIRLLSGVKPTNLLDIYYLANEEEKGELKKKMKLGNKFNSEVALTYGTPTGQFTAHEIHKANGVDYNPYCEILIKTPVVVLNLTAKYLRALLVALRRAMSLTFGLSIKKLPWKQRQKKSDLLATNLVLVTENNRVCDFFPTQHLIIPLTNSESKIVAFAARKIGEIPTGEGKYKYLP</sequence>
<feature type="non-terminal residue" evidence="3">
    <location>
        <position position="1"/>
    </location>
</feature>
<keyword evidence="4" id="KW-1185">Reference proteome</keyword>
<keyword evidence="1" id="KW-0175">Coiled coil</keyword>
<dbReference type="GO" id="GO:0006352">
    <property type="term" value="P:DNA-templated transcription initiation"/>
    <property type="evidence" value="ECO:0007669"/>
    <property type="project" value="InterPro"/>
</dbReference>
<dbReference type="InterPro" id="IPR013325">
    <property type="entry name" value="RNA_pol_sigma_r2"/>
</dbReference>
<dbReference type="Gene3D" id="3.90.980.10">
    <property type="entry name" value="DNA primase, catalytic core, N-terminal domain"/>
    <property type="match status" value="1"/>
</dbReference>
<protein>
    <submittedName>
        <fullName evidence="3">3827_t:CDS:1</fullName>
    </submittedName>
</protein>
<dbReference type="InterPro" id="IPR050219">
    <property type="entry name" value="DnaG_primase"/>
</dbReference>
<dbReference type="GO" id="GO:0005737">
    <property type="term" value="C:cytoplasm"/>
    <property type="evidence" value="ECO:0007669"/>
    <property type="project" value="TreeGrafter"/>
</dbReference>
<evidence type="ECO:0000259" key="2">
    <source>
        <dbReference type="PROSITE" id="PS50880"/>
    </source>
</evidence>
<gene>
    <name evidence="3" type="ORF">FWILDA_LOCUS16420</name>
</gene>